<evidence type="ECO:0000256" key="1">
    <source>
        <dbReference type="SAM" id="MobiDB-lite"/>
    </source>
</evidence>
<accession>A0A550CV43</accession>
<reference evidence="2 3" key="1">
    <citation type="journal article" date="2019" name="New Phytol.">
        <title>Comparative genomics reveals unique wood-decay strategies and fruiting body development in the Schizophyllaceae.</title>
        <authorList>
            <person name="Almasi E."/>
            <person name="Sahu N."/>
            <person name="Krizsan K."/>
            <person name="Balint B."/>
            <person name="Kovacs G.M."/>
            <person name="Kiss B."/>
            <person name="Cseklye J."/>
            <person name="Drula E."/>
            <person name="Henrissat B."/>
            <person name="Nagy I."/>
            <person name="Chovatia M."/>
            <person name="Adam C."/>
            <person name="LaButti K."/>
            <person name="Lipzen A."/>
            <person name="Riley R."/>
            <person name="Grigoriev I.V."/>
            <person name="Nagy L.G."/>
        </authorList>
    </citation>
    <scope>NUCLEOTIDE SEQUENCE [LARGE SCALE GENOMIC DNA]</scope>
    <source>
        <strain evidence="2 3">NL-1724</strain>
    </source>
</reference>
<dbReference type="Proteomes" id="UP000320762">
    <property type="component" value="Unassembled WGS sequence"/>
</dbReference>
<evidence type="ECO:0000313" key="2">
    <source>
        <dbReference type="EMBL" id="TRM68667.1"/>
    </source>
</evidence>
<name>A0A550CV43_9AGAR</name>
<keyword evidence="3" id="KW-1185">Reference proteome</keyword>
<sequence length="278" mass="30653">MARKALPSNANKSSPPCLRRSSRIRAQQGSPLKPAHICPRDAKPLPDAMYKARIAGNAHGIRRKLKSIEGNQNVAIPAKKSSPLPDDNSTDAAVVDRPAKSVKRAVHFDTEPSPADRAQAVSVESLANHAAQPGYPKYDVYTIACTPEAEANLAAVEKCDSKGRRLLRYPLAFLLAYVYYMEDLFVYLKACGKDRYGEIGFTMAAFREMVKAAVGIREGYGLLEQVIRGRPLYMLVVSSSDRPETLPYPVARIGKLQELLTTKALPQIIPYQRVNKCL</sequence>
<protein>
    <submittedName>
        <fullName evidence="2">Uncharacterized protein</fullName>
    </submittedName>
</protein>
<gene>
    <name evidence="2" type="ORF">BD626DRAFT_119601</name>
</gene>
<evidence type="ECO:0000313" key="3">
    <source>
        <dbReference type="Proteomes" id="UP000320762"/>
    </source>
</evidence>
<dbReference type="EMBL" id="VDMD01000002">
    <property type="protein sequence ID" value="TRM68667.1"/>
    <property type="molecule type" value="Genomic_DNA"/>
</dbReference>
<feature type="region of interest" description="Disordered" evidence="1">
    <location>
        <begin position="72"/>
        <end position="92"/>
    </location>
</feature>
<organism evidence="2 3">
    <name type="scientific">Schizophyllum amplum</name>
    <dbReference type="NCBI Taxonomy" id="97359"/>
    <lineage>
        <taxon>Eukaryota</taxon>
        <taxon>Fungi</taxon>
        <taxon>Dikarya</taxon>
        <taxon>Basidiomycota</taxon>
        <taxon>Agaricomycotina</taxon>
        <taxon>Agaricomycetes</taxon>
        <taxon>Agaricomycetidae</taxon>
        <taxon>Agaricales</taxon>
        <taxon>Schizophyllaceae</taxon>
        <taxon>Schizophyllum</taxon>
    </lineage>
</organism>
<dbReference type="AlphaFoldDB" id="A0A550CV43"/>
<proteinExistence type="predicted"/>
<comment type="caution">
    <text evidence="2">The sequence shown here is derived from an EMBL/GenBank/DDBJ whole genome shotgun (WGS) entry which is preliminary data.</text>
</comment>
<dbReference type="OrthoDB" id="10509215at2759"/>
<feature type="region of interest" description="Disordered" evidence="1">
    <location>
        <begin position="1"/>
        <end position="42"/>
    </location>
</feature>